<evidence type="ECO:0000256" key="2">
    <source>
        <dbReference type="ARBA" id="ARBA00022576"/>
    </source>
</evidence>
<dbReference type="Pfam" id="PF00202">
    <property type="entry name" value="Aminotran_3"/>
    <property type="match status" value="1"/>
</dbReference>
<gene>
    <name evidence="6" type="ORF">FHP05_04755</name>
</gene>
<accession>A0A5C8P075</accession>
<sequence>MKKMITKETEVKQLVEWDKKHFLHPTSNPKEGATTGPSIIFSEGKGVYVKNAIDGEQYLDAMSMLWNVNLGHGHQELAKAGSEQLASLACTSSFKGFSNEPAIQLAEKLASITPGDLNTVFYTSGGSESNDTALKLARFYWGLKGKSEKRNFIALNKAYHGVTMAAQTATGIPTFNEFAGSNIDGVFHAEAHLLNCELGDQDDPNYANSIRGIIEREGADTIAGIILEPVQGAGGVNMPPEGYLQAVRDICDEFNILFLADEVICGFGRTGKMFGVDNWQVTPDMMSIAKGLTSGYAQLGGVMMNEEIRQTFANYDGVLSHGFTYSGHPTACAIGLKNIEIIERDNILENVKNMEIEMKKGLDYLQQKYPFVTKSRSLGLLSAFELYEDPATEKLFESRVFPANTVVNESFKQKLIVRAVGAHNQGIAIAPPLNINKQEIEDIFERMDAALTAFQKKIK</sequence>
<evidence type="ECO:0000313" key="7">
    <source>
        <dbReference type="Proteomes" id="UP000321574"/>
    </source>
</evidence>
<protein>
    <submittedName>
        <fullName evidence="6">Aspartate aminotransferase family protein</fullName>
    </submittedName>
</protein>
<dbReference type="InterPro" id="IPR049704">
    <property type="entry name" value="Aminotrans_3_PPA_site"/>
</dbReference>
<dbReference type="PIRSF" id="PIRSF000521">
    <property type="entry name" value="Transaminase_4ab_Lys_Orn"/>
    <property type="match status" value="1"/>
</dbReference>
<evidence type="ECO:0000256" key="4">
    <source>
        <dbReference type="ARBA" id="ARBA00022898"/>
    </source>
</evidence>
<reference evidence="6 7" key="1">
    <citation type="submission" date="2019-06" db="EMBL/GenBank/DDBJ databases">
        <title>Cerasibacillus sp. nov., isolated from maize field.</title>
        <authorList>
            <person name="Lin S.-Y."/>
            <person name="Tsai C.-F."/>
            <person name="Young C.-C."/>
        </authorList>
    </citation>
    <scope>NUCLEOTIDE SEQUENCE [LARGE SCALE GENOMIC DNA]</scope>
    <source>
        <strain evidence="6 7">CC-CFT480</strain>
    </source>
</reference>
<dbReference type="PROSITE" id="PS00600">
    <property type="entry name" value="AA_TRANSFER_CLASS_3"/>
    <property type="match status" value="1"/>
</dbReference>
<dbReference type="EMBL" id="VDUW01000002">
    <property type="protein sequence ID" value="TXL66697.1"/>
    <property type="molecule type" value="Genomic_DNA"/>
</dbReference>
<evidence type="ECO:0000256" key="1">
    <source>
        <dbReference type="ARBA" id="ARBA00008954"/>
    </source>
</evidence>
<dbReference type="SUPFAM" id="SSF53383">
    <property type="entry name" value="PLP-dependent transferases"/>
    <property type="match status" value="1"/>
</dbReference>
<dbReference type="InterPro" id="IPR015421">
    <property type="entry name" value="PyrdxlP-dep_Trfase_major"/>
</dbReference>
<dbReference type="CDD" id="cd00610">
    <property type="entry name" value="OAT_like"/>
    <property type="match status" value="1"/>
</dbReference>
<dbReference type="PANTHER" id="PTHR43094">
    <property type="entry name" value="AMINOTRANSFERASE"/>
    <property type="match status" value="1"/>
</dbReference>
<evidence type="ECO:0000256" key="5">
    <source>
        <dbReference type="RuleBase" id="RU003560"/>
    </source>
</evidence>
<dbReference type="GO" id="GO:0008483">
    <property type="term" value="F:transaminase activity"/>
    <property type="evidence" value="ECO:0007669"/>
    <property type="project" value="UniProtKB-KW"/>
</dbReference>
<dbReference type="PANTHER" id="PTHR43094:SF1">
    <property type="entry name" value="AMINOTRANSFERASE CLASS-III"/>
    <property type="match status" value="1"/>
</dbReference>
<comment type="caution">
    <text evidence="6">The sequence shown here is derived from an EMBL/GenBank/DDBJ whole genome shotgun (WGS) entry which is preliminary data.</text>
</comment>
<organism evidence="6 7">
    <name type="scientific">Cerasibacillus terrae</name>
    <dbReference type="NCBI Taxonomy" id="2498845"/>
    <lineage>
        <taxon>Bacteria</taxon>
        <taxon>Bacillati</taxon>
        <taxon>Bacillota</taxon>
        <taxon>Bacilli</taxon>
        <taxon>Bacillales</taxon>
        <taxon>Bacillaceae</taxon>
        <taxon>Cerasibacillus</taxon>
    </lineage>
</organism>
<name>A0A5C8P075_9BACI</name>
<comment type="similarity">
    <text evidence="1 5">Belongs to the class-III pyridoxal-phosphate-dependent aminotransferase family.</text>
</comment>
<dbReference type="InterPro" id="IPR015422">
    <property type="entry name" value="PyrdxlP-dep_Trfase_small"/>
</dbReference>
<dbReference type="AlphaFoldDB" id="A0A5C8P075"/>
<dbReference type="GO" id="GO:0030170">
    <property type="term" value="F:pyridoxal phosphate binding"/>
    <property type="evidence" value="ECO:0007669"/>
    <property type="project" value="InterPro"/>
</dbReference>
<evidence type="ECO:0000256" key="3">
    <source>
        <dbReference type="ARBA" id="ARBA00022679"/>
    </source>
</evidence>
<dbReference type="Gene3D" id="3.90.1150.10">
    <property type="entry name" value="Aspartate Aminotransferase, domain 1"/>
    <property type="match status" value="1"/>
</dbReference>
<dbReference type="InterPro" id="IPR005814">
    <property type="entry name" value="Aminotrans_3"/>
</dbReference>
<keyword evidence="7" id="KW-1185">Reference proteome</keyword>
<proteinExistence type="inferred from homology"/>
<dbReference type="FunFam" id="3.40.640.10:FF:000014">
    <property type="entry name" value="Adenosylmethionine-8-amino-7-oxononanoate aminotransferase, probable"/>
    <property type="match status" value="1"/>
</dbReference>
<dbReference type="Gene3D" id="3.40.640.10">
    <property type="entry name" value="Type I PLP-dependent aspartate aminotransferase-like (Major domain)"/>
    <property type="match status" value="1"/>
</dbReference>
<dbReference type="Proteomes" id="UP000321574">
    <property type="component" value="Unassembled WGS sequence"/>
</dbReference>
<keyword evidence="4 5" id="KW-0663">Pyridoxal phosphate</keyword>
<keyword evidence="3 6" id="KW-0808">Transferase</keyword>
<dbReference type="OrthoDB" id="9807885at2"/>
<dbReference type="InterPro" id="IPR015424">
    <property type="entry name" value="PyrdxlP-dep_Trfase"/>
</dbReference>
<evidence type="ECO:0000313" key="6">
    <source>
        <dbReference type="EMBL" id="TXL66697.1"/>
    </source>
</evidence>
<keyword evidence="2 6" id="KW-0032">Aminotransferase</keyword>
<dbReference type="RefSeq" id="WP_147666096.1">
    <property type="nucleotide sequence ID" value="NZ_VDUW01000002.1"/>
</dbReference>